<dbReference type="EMBL" id="VSWC01000041">
    <property type="protein sequence ID" value="KAA1104491.1"/>
    <property type="molecule type" value="Genomic_DNA"/>
</dbReference>
<evidence type="ECO:0000313" key="3">
    <source>
        <dbReference type="EMBL" id="KAA1104491.1"/>
    </source>
</evidence>
<name>A0A5B0LVJ3_PUCGR</name>
<comment type="caution">
    <text evidence="2">The sequence shown here is derived from an EMBL/GenBank/DDBJ whole genome shotgun (WGS) entry which is preliminary data.</text>
</comment>
<accession>A0A5B0LVJ3</accession>
<evidence type="ECO:0000313" key="2">
    <source>
        <dbReference type="EMBL" id="KAA1068441.1"/>
    </source>
</evidence>
<dbReference type="Proteomes" id="UP000325313">
    <property type="component" value="Unassembled WGS sequence"/>
</dbReference>
<protein>
    <submittedName>
        <fullName evidence="2">Uncharacterized protein</fullName>
    </submittedName>
</protein>
<dbReference type="PANTHER" id="PTHR35567:SF1">
    <property type="entry name" value="CONSERVED FUNGAL PROTEIN (AFU_ORTHOLOGUE AFUA_1G14230)"/>
    <property type="match status" value="1"/>
</dbReference>
<proteinExistence type="predicted"/>
<dbReference type="OrthoDB" id="2495471at2759"/>
<dbReference type="PANTHER" id="PTHR35567">
    <property type="entry name" value="MALATE DEHYDROGENASE (AFU_ORTHOLOGUE AFUA_2G13800)"/>
    <property type="match status" value="1"/>
</dbReference>
<dbReference type="Pfam" id="PF11937">
    <property type="entry name" value="DUF3455"/>
    <property type="match status" value="1"/>
</dbReference>
<dbReference type="Proteomes" id="UP000324748">
    <property type="component" value="Unassembled WGS sequence"/>
</dbReference>
<evidence type="ECO:0000313" key="4">
    <source>
        <dbReference type="Proteomes" id="UP000324748"/>
    </source>
</evidence>
<reference evidence="4 5" key="1">
    <citation type="submission" date="2019-05" db="EMBL/GenBank/DDBJ databases">
        <title>Emergence of the Ug99 lineage of the wheat stem rust pathogen through somatic hybridization.</title>
        <authorList>
            <person name="Li F."/>
            <person name="Upadhyaya N.M."/>
            <person name="Sperschneider J."/>
            <person name="Matny O."/>
            <person name="Nguyen-Phuc H."/>
            <person name="Mago R."/>
            <person name="Raley C."/>
            <person name="Miller M.E."/>
            <person name="Silverstein K.A.T."/>
            <person name="Henningsen E."/>
            <person name="Hirsch C.D."/>
            <person name="Visser B."/>
            <person name="Pretorius Z.A."/>
            <person name="Steffenson B.J."/>
            <person name="Schwessinger B."/>
            <person name="Dodds P.N."/>
            <person name="Figueroa M."/>
        </authorList>
    </citation>
    <scope>NUCLEOTIDE SEQUENCE [LARGE SCALE GENOMIC DNA]</scope>
    <source>
        <strain evidence="3">21-0</strain>
        <strain evidence="2 5">Ug99</strain>
    </source>
</reference>
<feature type="chain" id="PRO_5036366057" evidence="1">
    <location>
        <begin position="21"/>
        <end position="209"/>
    </location>
</feature>
<dbReference type="EMBL" id="VDEP01000505">
    <property type="protein sequence ID" value="KAA1068441.1"/>
    <property type="molecule type" value="Genomic_DNA"/>
</dbReference>
<dbReference type="InterPro" id="IPR021851">
    <property type="entry name" value="DUF3455"/>
</dbReference>
<keyword evidence="4" id="KW-1185">Reference proteome</keyword>
<evidence type="ECO:0000256" key="1">
    <source>
        <dbReference type="SAM" id="SignalP"/>
    </source>
</evidence>
<feature type="signal peptide" evidence="1">
    <location>
        <begin position="1"/>
        <end position="20"/>
    </location>
</feature>
<evidence type="ECO:0000313" key="5">
    <source>
        <dbReference type="Proteomes" id="UP000325313"/>
    </source>
</evidence>
<gene>
    <name evidence="3" type="ORF">PGT21_024913</name>
    <name evidence="2" type="ORF">PGTUg99_022256</name>
</gene>
<organism evidence="2 5">
    <name type="scientific">Puccinia graminis f. sp. tritici</name>
    <dbReference type="NCBI Taxonomy" id="56615"/>
    <lineage>
        <taxon>Eukaryota</taxon>
        <taxon>Fungi</taxon>
        <taxon>Dikarya</taxon>
        <taxon>Basidiomycota</taxon>
        <taxon>Pucciniomycotina</taxon>
        <taxon>Pucciniomycetes</taxon>
        <taxon>Pucciniales</taxon>
        <taxon>Pucciniaceae</taxon>
        <taxon>Puccinia</taxon>
    </lineage>
</organism>
<sequence length="209" mass="23252">MISAFILHFLCFQIFTVAAGTNTVNDFQLHIPKGSQLQPPVGLKLKFLALGNGTQNYMCKKDPASGNALTWMPHGADATLFDISKDSSKAAALATDVMKGGKNHQAKPNLKSYPVLGKHSFTPTKPDMTLMPTFEINHMKIILRKARFYPSPLKSKRNVDWLQLNTIQGNFASRVYRTYTRGGKVPTPQCSTVNQIIQEPYAAIYSFWA</sequence>
<keyword evidence="1" id="KW-0732">Signal</keyword>
<dbReference type="AlphaFoldDB" id="A0A5B0LVJ3"/>